<keyword evidence="3 10" id="KW-0479">Metal-binding</keyword>
<dbReference type="InterPro" id="IPR001241">
    <property type="entry name" value="Topo_IIA"/>
</dbReference>
<dbReference type="FunFam" id="3.40.50.670:FF:000001">
    <property type="entry name" value="DNA topoisomerase 2"/>
    <property type="match status" value="1"/>
</dbReference>
<dbReference type="NCBIfam" id="NF011501">
    <property type="entry name" value="PRK14939.1"/>
    <property type="match status" value="1"/>
</dbReference>
<dbReference type="Gene3D" id="3.30.230.10">
    <property type="match status" value="1"/>
</dbReference>
<sequence length="850" mass="95520">MSEEITRVERELDVQDPRADGNGDYGAEKIQILEGLEAVRKRPSMYIGSTSERGLHHLVYEIVDNSVDEALAGYCSDVIVTLHADGSVSVQDNGRGIPVEPHPKHPDKSALEVVMTVLHAGGKFDDNAYKVSGGLHGVGISVVNALSRSLTVTVKRDGKKHVQSYSKGKKVTELEVVGPATTSGTAVRFYPDETIFETTEFSFDYLANRLRELAFLNRNVKISIYEEATQKEHTFQYSGGIVSFVKHLNTNKAVLYEEPVYFQEIVDSIVVEVAIQYNDSYNETIFSYANNINTIEGGTHLTGFKTALTRAINDYIKNSMTGKDKDAQLTGTDIREGLTSVISVKLTDPQFEGQTKTKLGNADVRTIVEGAVYKHLGYFFEENPGIARRLIEKTINAARARLAARKARDLARGRKGLLENSALPGKLADCSSRKPEDCEIYMVEGDSAGGSAKQGRNRRFQAILPLKGKIINVEKARLDKILNNDEIRTIITAIGTAIGEEFDIEKARYHKIIIMTDADVDGAHIRTLLLTFFYKYMRELIDKGYIYIAQPPLYRIQIGREIRYVYREEEKRKMITDIISDNIVLVDEYSGREFARDYISELYKLPQVSNRLARHNVSNSTLVALARVPDILDFDFMEPIHLQFLSQSLNEQGLKSDLDMKIQEIPVAPRKLDLDAVENENGEEAAEPAEPEFIERVEYTLSVHEPVLGFAEIITPKNLIMLVNSDEFKKFVHLLDYKNEMEDLGTLTIKHLGKNKSVTKSFNSAVELVKQIEEVATSGMSIQRYKGLGEMDPGQLWDTTMDPEKRTLLKVKLVDLVGADEMFTVLMGDQVEPRRDFILRHAKEVVNLDV</sequence>
<dbReference type="InterPro" id="IPR014721">
    <property type="entry name" value="Ribsml_uS5_D2-typ_fold_subgr"/>
</dbReference>
<dbReference type="Proteomes" id="UP000233256">
    <property type="component" value="Unassembled WGS sequence"/>
</dbReference>
<dbReference type="SMART" id="SM00387">
    <property type="entry name" value="HATPase_c"/>
    <property type="match status" value="1"/>
</dbReference>
<comment type="miscellaneous">
    <text evidence="10">Few gyrases are as efficient as E.coli at forming negative supercoils. Not all organisms have 2 type II topoisomerases; in organisms with a single type II topoisomerase this enzyme also has to decatenate newly replicated chromosomes.</text>
</comment>
<dbReference type="InterPro" id="IPR011557">
    <property type="entry name" value="GyrB"/>
</dbReference>
<dbReference type="PANTHER" id="PTHR45866:SF1">
    <property type="entry name" value="DNA GYRASE SUBUNIT B, MITOCHONDRIAL"/>
    <property type="match status" value="1"/>
</dbReference>
<dbReference type="InterPro" id="IPR018522">
    <property type="entry name" value="TopoIIA_CS"/>
</dbReference>
<keyword evidence="10" id="KW-0963">Cytoplasm</keyword>
<proteinExistence type="inferred from homology"/>
<dbReference type="Pfam" id="PF01751">
    <property type="entry name" value="Toprim"/>
    <property type="match status" value="1"/>
</dbReference>
<evidence type="ECO:0000256" key="7">
    <source>
        <dbReference type="ARBA" id="ARBA00023029"/>
    </source>
</evidence>
<dbReference type="GO" id="GO:0003677">
    <property type="term" value="F:DNA binding"/>
    <property type="evidence" value="ECO:0007669"/>
    <property type="project" value="UniProtKB-KW"/>
</dbReference>
<protein>
    <recommendedName>
        <fullName evidence="10">DNA gyrase subunit B</fullName>
        <ecNumber evidence="10">5.6.2.2</ecNumber>
    </recommendedName>
</protein>
<dbReference type="CDD" id="cd00822">
    <property type="entry name" value="TopoII_Trans_DNA_gyrase"/>
    <property type="match status" value="1"/>
</dbReference>
<dbReference type="SMART" id="SM00433">
    <property type="entry name" value="TOP2c"/>
    <property type="match status" value="1"/>
</dbReference>
<comment type="subunit">
    <text evidence="10">Heterotetramer, composed of two GyrA and two GyrB chains. In the heterotetramer, GyrA contains the active site tyrosine that forms a transient covalent intermediate with DNA, while GyrB binds cofactors and catalyzes ATP hydrolysis.</text>
</comment>
<feature type="binding site" evidence="10">
    <location>
        <position position="517"/>
    </location>
    <ligand>
        <name>Mg(2+)</name>
        <dbReference type="ChEBI" id="CHEBI:18420"/>
        <label>2</label>
    </ligand>
</feature>
<dbReference type="InterPro" id="IPR034160">
    <property type="entry name" value="TOPRIM_GyrB"/>
</dbReference>
<gene>
    <name evidence="10 13" type="primary">gyrB</name>
    <name evidence="13" type="ORF">CVV64_01230</name>
</gene>
<evidence type="ECO:0000256" key="5">
    <source>
        <dbReference type="ARBA" id="ARBA00022840"/>
    </source>
</evidence>
<dbReference type="InterPro" id="IPR013759">
    <property type="entry name" value="Topo_IIA_B_C"/>
</dbReference>
<evidence type="ECO:0000313" key="13">
    <source>
        <dbReference type="EMBL" id="PKK92068.1"/>
    </source>
</evidence>
<dbReference type="CDD" id="cd16928">
    <property type="entry name" value="HATPase_GyrB-like"/>
    <property type="match status" value="1"/>
</dbReference>
<evidence type="ECO:0000313" key="14">
    <source>
        <dbReference type="Proteomes" id="UP000233256"/>
    </source>
</evidence>
<dbReference type="GO" id="GO:0006261">
    <property type="term" value="P:DNA-templated DNA replication"/>
    <property type="evidence" value="ECO:0007669"/>
    <property type="project" value="UniProtKB-UniRule"/>
</dbReference>
<dbReference type="InterPro" id="IPR006171">
    <property type="entry name" value="TOPRIM_dom"/>
</dbReference>
<dbReference type="CDD" id="cd03366">
    <property type="entry name" value="TOPRIM_TopoIIA_GyrB"/>
    <property type="match status" value="1"/>
</dbReference>
<feature type="binding site" evidence="10">
    <location>
        <position position="444"/>
    </location>
    <ligand>
        <name>Mg(2+)</name>
        <dbReference type="ChEBI" id="CHEBI:18420"/>
        <label>1</label>
        <note>catalytic</note>
    </ligand>
</feature>
<dbReference type="PROSITE" id="PS00177">
    <property type="entry name" value="TOPOISOMERASE_II"/>
    <property type="match status" value="1"/>
</dbReference>
<dbReference type="InterPro" id="IPR002288">
    <property type="entry name" value="DNA_gyrase_B_C"/>
</dbReference>
<dbReference type="PRINTS" id="PR00418">
    <property type="entry name" value="TPI2FAMILY"/>
</dbReference>
<dbReference type="FunFam" id="3.30.230.10:FF:000005">
    <property type="entry name" value="DNA gyrase subunit B"/>
    <property type="match status" value="1"/>
</dbReference>
<keyword evidence="6 10" id="KW-0460">Magnesium</keyword>
<dbReference type="Pfam" id="PF02518">
    <property type="entry name" value="HATPase_c"/>
    <property type="match status" value="1"/>
</dbReference>
<feature type="binding site" evidence="10">
    <location>
        <position position="517"/>
    </location>
    <ligand>
        <name>Mg(2+)</name>
        <dbReference type="ChEBI" id="CHEBI:18420"/>
        <label>1</label>
        <note>catalytic</note>
    </ligand>
</feature>
<dbReference type="InterPro" id="IPR020568">
    <property type="entry name" value="Ribosomal_Su5_D2-typ_SF"/>
</dbReference>
<feature type="site" description="Interaction with DNA" evidence="10">
    <location>
        <position position="472"/>
    </location>
</feature>
<evidence type="ECO:0000256" key="8">
    <source>
        <dbReference type="ARBA" id="ARBA00023125"/>
    </source>
</evidence>
<dbReference type="EMBL" id="PGXC01000001">
    <property type="protein sequence ID" value="PKK92068.1"/>
    <property type="molecule type" value="Genomic_DNA"/>
</dbReference>
<comment type="caution">
    <text evidence="13">The sequence shown here is derived from an EMBL/GenBank/DDBJ whole genome shotgun (WGS) entry which is preliminary data.</text>
</comment>
<feature type="site" description="Interaction with DNA" evidence="10">
    <location>
        <position position="469"/>
    </location>
</feature>
<dbReference type="InterPro" id="IPR003594">
    <property type="entry name" value="HATPase_dom"/>
</dbReference>
<comment type="catalytic activity">
    <reaction evidence="1 10">
        <text>ATP-dependent breakage, passage and rejoining of double-stranded DNA.</text>
        <dbReference type="EC" id="5.6.2.2"/>
    </reaction>
</comment>
<evidence type="ECO:0000256" key="3">
    <source>
        <dbReference type="ARBA" id="ARBA00022723"/>
    </source>
</evidence>
<organism evidence="13 14">
    <name type="scientific">Candidatus Wallbacteria bacterium HGW-Wallbacteria-1</name>
    <dbReference type="NCBI Taxonomy" id="2013854"/>
    <lineage>
        <taxon>Bacteria</taxon>
        <taxon>Candidatus Walliibacteriota</taxon>
    </lineage>
</organism>
<feature type="region of interest" description="Disordered" evidence="11">
    <location>
        <begin position="1"/>
        <end position="25"/>
    </location>
</feature>
<reference evidence="13 14" key="1">
    <citation type="journal article" date="2017" name="ISME J.">
        <title>Potential for microbial H2 and metal transformations associated with novel bacteria and archaea in deep terrestrial subsurface sediments.</title>
        <authorList>
            <person name="Hernsdorf A.W."/>
            <person name="Amano Y."/>
            <person name="Miyakawa K."/>
            <person name="Ise K."/>
            <person name="Suzuki Y."/>
            <person name="Anantharaman K."/>
            <person name="Probst A."/>
            <person name="Burstein D."/>
            <person name="Thomas B.C."/>
            <person name="Banfield J.F."/>
        </authorList>
    </citation>
    <scope>NUCLEOTIDE SEQUENCE [LARGE SCALE GENOMIC DNA]</scope>
    <source>
        <strain evidence="13">HGW-Wallbacteria-1</strain>
    </source>
</reference>
<evidence type="ECO:0000259" key="12">
    <source>
        <dbReference type="PROSITE" id="PS50880"/>
    </source>
</evidence>
<comment type="similarity">
    <text evidence="2 10">Belongs to the type II topoisomerase GyrB family.</text>
</comment>
<comment type="subcellular location">
    <subcellularLocation>
        <location evidence="10">Cytoplasm</location>
    </subcellularLocation>
</comment>
<dbReference type="SUPFAM" id="SSF56719">
    <property type="entry name" value="Type II DNA topoisomerase"/>
    <property type="match status" value="1"/>
</dbReference>
<accession>A0A2N1PUS6</accession>
<feature type="domain" description="Toprim" evidence="12">
    <location>
        <begin position="438"/>
        <end position="552"/>
    </location>
</feature>
<comment type="cofactor">
    <cofactor evidence="10">
        <name>Mg(2+)</name>
        <dbReference type="ChEBI" id="CHEBI:18420"/>
    </cofactor>
    <cofactor evidence="10">
        <name>Mn(2+)</name>
        <dbReference type="ChEBI" id="CHEBI:29035"/>
    </cofactor>
    <cofactor evidence="10">
        <name>Ca(2+)</name>
        <dbReference type="ChEBI" id="CHEBI:29108"/>
    </cofactor>
    <text evidence="10">Binds two Mg(2+) per subunit. The magnesium ions form salt bridges with both the protein and the DNA. Can also accept other divalent metal cations, such as Mn(2+) or Ca(2+).</text>
</comment>
<dbReference type="PANTHER" id="PTHR45866">
    <property type="entry name" value="DNA GYRASE/TOPOISOMERASE SUBUNIT B"/>
    <property type="match status" value="1"/>
</dbReference>
<name>A0A2N1PUS6_9BACT</name>
<dbReference type="FunFam" id="3.30.565.10:FF:000002">
    <property type="entry name" value="DNA gyrase subunit B"/>
    <property type="match status" value="1"/>
</dbReference>
<keyword evidence="8" id="KW-0238">DNA-binding</keyword>
<dbReference type="NCBIfam" id="TIGR01059">
    <property type="entry name" value="gyrB"/>
    <property type="match status" value="1"/>
</dbReference>
<keyword evidence="4 10" id="KW-0547">Nucleotide-binding</keyword>
<keyword evidence="5 10" id="KW-0067">ATP-binding</keyword>
<dbReference type="Gene3D" id="3.30.565.10">
    <property type="entry name" value="Histidine kinase-like ATPase, C-terminal domain"/>
    <property type="match status" value="1"/>
</dbReference>
<dbReference type="GO" id="GO:0005694">
    <property type="term" value="C:chromosome"/>
    <property type="evidence" value="ECO:0007669"/>
    <property type="project" value="InterPro"/>
</dbReference>
<evidence type="ECO:0000256" key="6">
    <source>
        <dbReference type="ARBA" id="ARBA00022842"/>
    </source>
</evidence>
<keyword evidence="7 10" id="KW-0799">Topoisomerase</keyword>
<evidence type="ECO:0000256" key="10">
    <source>
        <dbReference type="HAMAP-Rule" id="MF_01898"/>
    </source>
</evidence>
<comment type="function">
    <text evidence="10">A type II topoisomerase that negatively supercoils closed circular double-stranded (ds) DNA in an ATP-dependent manner to modulate DNA topology and maintain chromosomes in an underwound state. Negative supercoiling favors strand separation, and DNA replication, transcription, recombination and repair, all of which involve strand separation. Also able to catalyze the interconversion of other topological isomers of dsDNA rings, including catenanes and knotted rings. Type II topoisomerases break and join 2 DNA strands simultaneously in an ATP-dependent manner.</text>
</comment>
<keyword evidence="9 10" id="KW-0413">Isomerase</keyword>
<evidence type="ECO:0000256" key="9">
    <source>
        <dbReference type="ARBA" id="ARBA00023235"/>
    </source>
</evidence>
<dbReference type="InterPro" id="IPR013760">
    <property type="entry name" value="Topo_IIA-like_dom_sf"/>
</dbReference>
<dbReference type="EC" id="5.6.2.2" evidence="10"/>
<dbReference type="InterPro" id="IPR013506">
    <property type="entry name" value="Topo_IIA_bsu_dom2"/>
</dbReference>
<dbReference type="GO" id="GO:0006265">
    <property type="term" value="P:DNA topological change"/>
    <property type="evidence" value="ECO:0007669"/>
    <property type="project" value="UniProtKB-UniRule"/>
</dbReference>
<dbReference type="HAMAP" id="MF_01898">
    <property type="entry name" value="GyrB"/>
    <property type="match status" value="1"/>
</dbReference>
<dbReference type="GO" id="GO:0005737">
    <property type="term" value="C:cytoplasm"/>
    <property type="evidence" value="ECO:0007669"/>
    <property type="project" value="UniProtKB-SubCell"/>
</dbReference>
<dbReference type="PROSITE" id="PS50880">
    <property type="entry name" value="TOPRIM"/>
    <property type="match status" value="1"/>
</dbReference>
<dbReference type="AlphaFoldDB" id="A0A2N1PUS6"/>
<dbReference type="Gene3D" id="3.40.50.670">
    <property type="match status" value="2"/>
</dbReference>
<dbReference type="Pfam" id="PF00204">
    <property type="entry name" value="DNA_gyraseB"/>
    <property type="match status" value="1"/>
</dbReference>
<evidence type="ECO:0000256" key="2">
    <source>
        <dbReference type="ARBA" id="ARBA00010708"/>
    </source>
</evidence>
<dbReference type="GO" id="GO:0003918">
    <property type="term" value="F:DNA topoisomerase type II (double strand cut, ATP-hydrolyzing) activity"/>
    <property type="evidence" value="ECO:0007669"/>
    <property type="project" value="UniProtKB-UniRule"/>
</dbReference>
<dbReference type="InterPro" id="IPR000565">
    <property type="entry name" value="Topo_IIA_B"/>
</dbReference>
<dbReference type="GO" id="GO:0046872">
    <property type="term" value="F:metal ion binding"/>
    <property type="evidence" value="ECO:0007669"/>
    <property type="project" value="UniProtKB-KW"/>
</dbReference>
<feature type="compositionally biased region" description="Basic and acidic residues" evidence="11">
    <location>
        <begin position="1"/>
        <end position="21"/>
    </location>
</feature>
<evidence type="ECO:0000256" key="4">
    <source>
        <dbReference type="ARBA" id="ARBA00022741"/>
    </source>
</evidence>
<dbReference type="InterPro" id="IPR036890">
    <property type="entry name" value="HATPase_C_sf"/>
</dbReference>
<dbReference type="SUPFAM" id="SSF54211">
    <property type="entry name" value="Ribosomal protein S5 domain 2-like"/>
    <property type="match status" value="1"/>
</dbReference>
<evidence type="ECO:0000256" key="1">
    <source>
        <dbReference type="ARBA" id="ARBA00000185"/>
    </source>
</evidence>
<dbReference type="PRINTS" id="PR01159">
    <property type="entry name" value="DNAGYRASEB"/>
</dbReference>
<evidence type="ECO:0000256" key="11">
    <source>
        <dbReference type="SAM" id="MobiDB-lite"/>
    </source>
</evidence>
<dbReference type="SUPFAM" id="SSF55874">
    <property type="entry name" value="ATPase domain of HSP90 chaperone/DNA topoisomerase II/histidine kinase"/>
    <property type="match status" value="1"/>
</dbReference>
<dbReference type="NCBIfam" id="NF004189">
    <property type="entry name" value="PRK05644.1"/>
    <property type="match status" value="1"/>
</dbReference>
<feature type="binding site" evidence="10">
    <location>
        <position position="519"/>
    </location>
    <ligand>
        <name>Mg(2+)</name>
        <dbReference type="ChEBI" id="CHEBI:18420"/>
        <label>2</label>
    </ligand>
</feature>
<dbReference type="Pfam" id="PF00986">
    <property type="entry name" value="DNA_gyraseB_C"/>
    <property type="match status" value="1"/>
</dbReference>
<dbReference type="GO" id="GO:0005524">
    <property type="term" value="F:ATP binding"/>
    <property type="evidence" value="ECO:0007669"/>
    <property type="project" value="UniProtKB-UniRule"/>
</dbReference>